<name>A0ABU6RAV1_9FABA</name>
<dbReference type="Proteomes" id="UP001341840">
    <property type="component" value="Unassembled WGS sequence"/>
</dbReference>
<organism evidence="2 3">
    <name type="scientific">Stylosanthes scabra</name>
    <dbReference type="NCBI Taxonomy" id="79078"/>
    <lineage>
        <taxon>Eukaryota</taxon>
        <taxon>Viridiplantae</taxon>
        <taxon>Streptophyta</taxon>
        <taxon>Embryophyta</taxon>
        <taxon>Tracheophyta</taxon>
        <taxon>Spermatophyta</taxon>
        <taxon>Magnoliopsida</taxon>
        <taxon>eudicotyledons</taxon>
        <taxon>Gunneridae</taxon>
        <taxon>Pentapetalae</taxon>
        <taxon>rosids</taxon>
        <taxon>fabids</taxon>
        <taxon>Fabales</taxon>
        <taxon>Fabaceae</taxon>
        <taxon>Papilionoideae</taxon>
        <taxon>50 kb inversion clade</taxon>
        <taxon>dalbergioids sensu lato</taxon>
        <taxon>Dalbergieae</taxon>
        <taxon>Pterocarpus clade</taxon>
        <taxon>Stylosanthes</taxon>
    </lineage>
</organism>
<evidence type="ECO:0000313" key="2">
    <source>
        <dbReference type="EMBL" id="MED6121053.1"/>
    </source>
</evidence>
<keyword evidence="3" id="KW-1185">Reference proteome</keyword>
<feature type="region of interest" description="Disordered" evidence="1">
    <location>
        <begin position="1"/>
        <end position="25"/>
    </location>
</feature>
<proteinExistence type="predicted"/>
<gene>
    <name evidence="2" type="ORF">PIB30_026394</name>
</gene>
<evidence type="ECO:0000256" key="1">
    <source>
        <dbReference type="SAM" id="MobiDB-lite"/>
    </source>
</evidence>
<accession>A0ABU6RAV1</accession>
<reference evidence="2 3" key="1">
    <citation type="journal article" date="2023" name="Plants (Basel)">
        <title>Bridging the Gap: Combining Genomics and Transcriptomics Approaches to Understand Stylosanthes scabra, an Orphan Legume from the Brazilian Caatinga.</title>
        <authorList>
            <person name="Ferreira-Neto J.R.C."/>
            <person name="da Silva M.D."/>
            <person name="Binneck E."/>
            <person name="de Melo N.F."/>
            <person name="da Silva R.H."/>
            <person name="de Melo A.L.T.M."/>
            <person name="Pandolfi V."/>
            <person name="Bustamante F.O."/>
            <person name="Brasileiro-Vidal A.C."/>
            <person name="Benko-Iseppon A.M."/>
        </authorList>
    </citation>
    <scope>NUCLEOTIDE SEQUENCE [LARGE SCALE GENOMIC DNA]</scope>
    <source>
        <tissue evidence="2">Leaves</tissue>
    </source>
</reference>
<protein>
    <submittedName>
        <fullName evidence="2">Uncharacterized protein</fullName>
    </submittedName>
</protein>
<comment type="caution">
    <text evidence="2">The sequence shown here is derived from an EMBL/GenBank/DDBJ whole genome shotgun (WGS) entry which is preliminary data.</text>
</comment>
<evidence type="ECO:0000313" key="3">
    <source>
        <dbReference type="Proteomes" id="UP001341840"/>
    </source>
</evidence>
<sequence>MSRRRTLANKRASSSRDDPPPPLSQVPLRRWFSKKEHWTAFRDKYSKMLIIKPRYLAEGLLPEDNYLDFWRLLDFQGLRPLLFLKERYYPRLMAAVTTTIRTNDTLDKDVNGVFQLEFHLAGVKHTLGLEKFAAVSGLQNEVVLFRGGNNPPKRLKYADGKEAQERLLVSPLSGGKYSVRRMSTDHRLLQYMLSYVWLPRKRNHEVVTEEDLIILWAMVTKTKLNWAYLIARHLRGYGYGPVEAGLGHSMLWTKIFEHLGIDLSGDHAMLVASPVFQKCEPSVILANPTGPVYIPDHYRTHFPEDNISNALNVYVPFSFIYLGVSVSYTLIPPKQAETLARRLLAW</sequence>
<dbReference type="EMBL" id="JASCZI010030307">
    <property type="protein sequence ID" value="MED6121053.1"/>
    <property type="molecule type" value="Genomic_DNA"/>
</dbReference>